<feature type="compositionally biased region" description="Basic and acidic residues" evidence="1">
    <location>
        <begin position="162"/>
        <end position="204"/>
    </location>
</feature>
<proteinExistence type="predicted"/>
<evidence type="ECO:0000313" key="2">
    <source>
        <dbReference type="EMBL" id="CAD8848213.1"/>
    </source>
</evidence>
<feature type="compositionally biased region" description="Basic residues" evidence="1">
    <location>
        <begin position="205"/>
        <end position="218"/>
    </location>
</feature>
<dbReference type="EMBL" id="HBFQ01032068">
    <property type="protein sequence ID" value="CAD8848213.1"/>
    <property type="molecule type" value="Transcribed_RNA"/>
</dbReference>
<gene>
    <name evidence="2" type="ORF">NSCI0253_LOCUS22563</name>
</gene>
<protein>
    <submittedName>
        <fullName evidence="2">Uncharacterized protein</fullName>
    </submittedName>
</protein>
<reference evidence="2" key="1">
    <citation type="submission" date="2021-01" db="EMBL/GenBank/DDBJ databases">
        <authorList>
            <person name="Corre E."/>
            <person name="Pelletier E."/>
            <person name="Niang G."/>
            <person name="Scheremetjew M."/>
            <person name="Finn R."/>
            <person name="Kale V."/>
            <person name="Holt S."/>
            <person name="Cochrane G."/>
            <person name="Meng A."/>
            <person name="Brown T."/>
            <person name="Cohen L."/>
        </authorList>
    </citation>
    <scope>NUCLEOTIDE SEQUENCE</scope>
</reference>
<evidence type="ECO:0000256" key="1">
    <source>
        <dbReference type="SAM" id="MobiDB-lite"/>
    </source>
</evidence>
<name>A0A7S1ABR9_NOCSC</name>
<sequence length="251" mass="28331">MVARDQMSSSSSSEVSARRSVERPRATEESDDPLATFFSAPQGTAEKEPGQAEVQGSVDPLAAFFDDRPKFNEKTPRDREPEENEPDLPKKIDLFVQRHKLDTRVRGIMQNMHPSDAMKVIQVMFPDDCRNPSGFVVSQIRKIEYNAGRAGAILGRQGGRSGDGDRDRDRDRDRAKDRGGHSLKERRGHGESRHGKRSGRDARARSRGRQRGTGRSRRISKDSVSESRSGSSGSESRSRSETRERKRRKRR</sequence>
<feature type="region of interest" description="Disordered" evidence="1">
    <location>
        <begin position="153"/>
        <end position="251"/>
    </location>
</feature>
<feature type="compositionally biased region" description="Low complexity" evidence="1">
    <location>
        <begin position="226"/>
        <end position="235"/>
    </location>
</feature>
<dbReference type="AlphaFoldDB" id="A0A7S1ABR9"/>
<feature type="compositionally biased region" description="Basic and acidic residues" evidence="1">
    <location>
        <begin position="65"/>
        <end position="80"/>
    </location>
</feature>
<feature type="compositionally biased region" description="Basic and acidic residues" evidence="1">
    <location>
        <begin position="16"/>
        <end position="28"/>
    </location>
</feature>
<feature type="region of interest" description="Disordered" evidence="1">
    <location>
        <begin position="1"/>
        <end position="91"/>
    </location>
</feature>
<accession>A0A7S1ABR9</accession>
<organism evidence="2">
    <name type="scientific">Noctiluca scintillans</name>
    <name type="common">Sea sparkle</name>
    <name type="synonym">Red tide dinoflagellate</name>
    <dbReference type="NCBI Taxonomy" id="2966"/>
    <lineage>
        <taxon>Eukaryota</taxon>
        <taxon>Sar</taxon>
        <taxon>Alveolata</taxon>
        <taxon>Dinophyceae</taxon>
        <taxon>Noctilucales</taxon>
        <taxon>Noctilucaceae</taxon>
        <taxon>Noctiluca</taxon>
    </lineage>
</organism>